<dbReference type="InterPro" id="IPR050155">
    <property type="entry name" value="HAD-like_hydrolase_sf"/>
</dbReference>
<dbReference type="Pfam" id="PF13419">
    <property type="entry name" value="HAD_2"/>
    <property type="match status" value="1"/>
</dbReference>
<keyword evidence="2" id="KW-1185">Reference proteome</keyword>
<protein>
    <submittedName>
        <fullName evidence="1">HAD family hydrolase</fullName>
    </submittedName>
</protein>
<comment type="caution">
    <text evidence="1">The sequence shown here is derived from an EMBL/GenBank/DDBJ whole genome shotgun (WGS) entry which is preliminary data.</text>
</comment>
<keyword evidence="1" id="KW-0378">Hydrolase</keyword>
<sequence>MEQKQCLIFDMDGTLWDATKGVCAAYNEKLEQEKGWKQYLTQEQIEAVQGMTIDEIADAFFPQLDQEERMELVLKCMDHENEYLSQHGGTLYPDVVEGLSRLSGRYTLMIVTNAQDGYVEAMFAAHGLSPYFKDFETYGKTRLEKGENLKLIMKRNGFTPKQCVYIGDTQKDLQACELAGLDFIYAAYGFGEASRFLSKIDSFKELETLFL</sequence>
<dbReference type="SUPFAM" id="SSF56784">
    <property type="entry name" value="HAD-like"/>
    <property type="match status" value="1"/>
</dbReference>
<dbReference type="InterPro" id="IPR036412">
    <property type="entry name" value="HAD-like_sf"/>
</dbReference>
<name>A0ABT1SJI7_9FIRM</name>
<dbReference type="RefSeq" id="WP_102267325.1">
    <property type="nucleotide sequence ID" value="NZ_CALVCM010000068.1"/>
</dbReference>
<dbReference type="Proteomes" id="UP001524435">
    <property type="component" value="Unassembled WGS sequence"/>
</dbReference>
<evidence type="ECO:0000313" key="2">
    <source>
        <dbReference type="Proteomes" id="UP001524435"/>
    </source>
</evidence>
<dbReference type="PANTHER" id="PTHR43434">
    <property type="entry name" value="PHOSPHOGLYCOLATE PHOSPHATASE"/>
    <property type="match status" value="1"/>
</dbReference>
<organism evidence="1 2">
    <name type="scientific">Massilicoli timonensis</name>
    <dbReference type="NCBI Taxonomy" id="2015901"/>
    <lineage>
        <taxon>Bacteria</taxon>
        <taxon>Bacillati</taxon>
        <taxon>Bacillota</taxon>
        <taxon>Erysipelotrichia</taxon>
        <taxon>Erysipelotrichales</taxon>
        <taxon>Erysipelotrichaceae</taxon>
        <taxon>Massilicoli</taxon>
    </lineage>
</organism>
<dbReference type="Gene3D" id="1.10.150.240">
    <property type="entry name" value="Putative phosphatase, domain 2"/>
    <property type="match status" value="1"/>
</dbReference>
<proteinExistence type="predicted"/>
<evidence type="ECO:0000313" key="1">
    <source>
        <dbReference type="EMBL" id="MCQ5120850.1"/>
    </source>
</evidence>
<dbReference type="SFLD" id="SFLDS00003">
    <property type="entry name" value="Haloacid_Dehalogenase"/>
    <property type="match status" value="1"/>
</dbReference>
<dbReference type="GO" id="GO:0016787">
    <property type="term" value="F:hydrolase activity"/>
    <property type="evidence" value="ECO:0007669"/>
    <property type="project" value="UniProtKB-KW"/>
</dbReference>
<dbReference type="SFLD" id="SFLDG01129">
    <property type="entry name" value="C1.5:_HAD__Beta-PGM__Phosphata"/>
    <property type="match status" value="1"/>
</dbReference>
<dbReference type="InterPro" id="IPR041492">
    <property type="entry name" value="HAD_2"/>
</dbReference>
<gene>
    <name evidence="1" type="ORF">NE663_01080</name>
</gene>
<dbReference type="EMBL" id="JANGCH010000001">
    <property type="protein sequence ID" value="MCQ5120850.1"/>
    <property type="molecule type" value="Genomic_DNA"/>
</dbReference>
<dbReference type="InterPro" id="IPR023214">
    <property type="entry name" value="HAD_sf"/>
</dbReference>
<dbReference type="PANTHER" id="PTHR43434:SF1">
    <property type="entry name" value="PHOSPHOGLYCOLATE PHOSPHATASE"/>
    <property type="match status" value="1"/>
</dbReference>
<accession>A0ABT1SJI7</accession>
<dbReference type="InterPro" id="IPR023198">
    <property type="entry name" value="PGP-like_dom2"/>
</dbReference>
<dbReference type="Gene3D" id="3.40.50.1000">
    <property type="entry name" value="HAD superfamily/HAD-like"/>
    <property type="match status" value="1"/>
</dbReference>
<reference evidence="1 2" key="1">
    <citation type="submission" date="2022-06" db="EMBL/GenBank/DDBJ databases">
        <title>Isolation of gut microbiota from human fecal samples.</title>
        <authorList>
            <person name="Pamer E.G."/>
            <person name="Barat B."/>
            <person name="Waligurski E."/>
            <person name="Medina S."/>
            <person name="Paddock L."/>
            <person name="Mostad J."/>
        </authorList>
    </citation>
    <scope>NUCLEOTIDE SEQUENCE [LARGE SCALE GENOMIC DNA]</scope>
    <source>
        <strain evidence="1 2">DFI.6.1</strain>
    </source>
</reference>